<dbReference type="SUPFAM" id="SSF141523">
    <property type="entry name" value="L,D-transpeptidase catalytic domain-like"/>
    <property type="match status" value="1"/>
</dbReference>
<organism evidence="10 11">
    <name type="scientific">Sinisalibacter aestuarii</name>
    <dbReference type="NCBI Taxonomy" id="2949426"/>
    <lineage>
        <taxon>Bacteria</taxon>
        <taxon>Pseudomonadati</taxon>
        <taxon>Pseudomonadota</taxon>
        <taxon>Alphaproteobacteria</taxon>
        <taxon>Rhodobacterales</taxon>
        <taxon>Roseobacteraceae</taxon>
        <taxon>Sinisalibacter</taxon>
    </lineage>
</organism>
<dbReference type="Pfam" id="PF20142">
    <property type="entry name" value="Scaffold"/>
    <property type="match status" value="1"/>
</dbReference>
<dbReference type="Proteomes" id="UP001144205">
    <property type="component" value="Unassembled WGS sequence"/>
</dbReference>
<dbReference type="InterPro" id="IPR036366">
    <property type="entry name" value="PGBDSf"/>
</dbReference>
<dbReference type="SUPFAM" id="SSF47090">
    <property type="entry name" value="PGBD-like"/>
    <property type="match status" value="1"/>
</dbReference>
<keyword evidence="8" id="KW-0732">Signal</keyword>
<evidence type="ECO:0000256" key="5">
    <source>
        <dbReference type="ARBA" id="ARBA00022984"/>
    </source>
</evidence>
<dbReference type="Pfam" id="PF01471">
    <property type="entry name" value="PG_binding_1"/>
    <property type="match status" value="1"/>
</dbReference>
<feature type="chain" id="PRO_5045513775" evidence="8">
    <location>
        <begin position="30"/>
        <end position="541"/>
    </location>
</feature>
<dbReference type="InterPro" id="IPR005490">
    <property type="entry name" value="LD_TPept_cat_dom"/>
</dbReference>
<name>A0ABQ5LR72_9RHOB</name>
<feature type="active site" description="Proton donor/acceptor" evidence="7">
    <location>
        <position position="433"/>
    </location>
</feature>
<dbReference type="PANTHER" id="PTHR41533">
    <property type="entry name" value="L,D-TRANSPEPTIDASE HI_1667-RELATED"/>
    <property type="match status" value="1"/>
</dbReference>
<dbReference type="InterPro" id="IPR045380">
    <property type="entry name" value="LD_TPept_scaffold_dom"/>
</dbReference>
<dbReference type="Gene3D" id="2.40.440.10">
    <property type="entry name" value="L,D-transpeptidase catalytic domain-like"/>
    <property type="match status" value="1"/>
</dbReference>
<comment type="pathway">
    <text evidence="1 7">Cell wall biogenesis; peptidoglycan biosynthesis.</text>
</comment>
<feature type="domain" description="L,D-TPase catalytic" evidence="9">
    <location>
        <begin position="300"/>
        <end position="477"/>
    </location>
</feature>
<gene>
    <name evidence="10" type="ORF">STA1M1_13760</name>
</gene>
<keyword evidence="4 7" id="KW-0133">Cell shape</keyword>
<evidence type="ECO:0000256" key="7">
    <source>
        <dbReference type="PROSITE-ProRule" id="PRU01373"/>
    </source>
</evidence>
<dbReference type="EMBL" id="BROH01000003">
    <property type="protein sequence ID" value="GKY87507.1"/>
    <property type="molecule type" value="Genomic_DNA"/>
</dbReference>
<dbReference type="PROSITE" id="PS52029">
    <property type="entry name" value="LD_TPASE"/>
    <property type="match status" value="1"/>
</dbReference>
<keyword evidence="6 7" id="KW-0961">Cell wall biogenesis/degradation</keyword>
<dbReference type="InterPro" id="IPR002477">
    <property type="entry name" value="Peptidoglycan-bd-like"/>
</dbReference>
<evidence type="ECO:0000256" key="6">
    <source>
        <dbReference type="ARBA" id="ARBA00023316"/>
    </source>
</evidence>
<keyword evidence="3" id="KW-0808">Transferase</keyword>
<sequence>MLPLTCIRKPFVYSIAAAAMFAFAQPVQAENTDLKFPAFAQAVAEAALGDSEVAAYYRANGYAPIWTGATEAERARLQALLKAILSASDHGLPVAAYDTTELTRMMRDISSPRAQGEVEVALTHLFLTYAHQIQTGILTPSDIDPGMTRDPHRRDGTEILNAFTAAENPEAFMHSLVPGSDEYARLMHKKFELERLIERGGWGQQVQAGALKPGESGLAVVQLRNRLIAMGYLSRSATITYDAAIQGAVQRFQEDAGLNADGVAGPATIDAINVPMEERLRSVIVAMERERWLSIDRSKRYIWVNLTDFTARVVDAGSITFETRSVVGQNRSDTRTPEFSDVMEHLIINPSWYVPRSISVGEYLPGMIASGGSGSGHLQLIDGAGRVVPRSAVNWEAYTPASFPYDLKQPPSRGNALGLVKFMFPNQHNVYLHDTPTKYLFDHETRAYSHGCIRLQKPFDFAYVLLAAQESDPKTFFQDILVTGRETQVNLVDPVPVHLVYRTAFSDLRGHMSYRADVYGRDAKVWAALEAAGVHLPGYES</sequence>
<accession>A0ABQ5LR72</accession>
<evidence type="ECO:0000313" key="10">
    <source>
        <dbReference type="EMBL" id="GKY87507.1"/>
    </source>
</evidence>
<comment type="similarity">
    <text evidence="2">Belongs to the YkuD family.</text>
</comment>
<dbReference type="InterPro" id="IPR036365">
    <property type="entry name" value="PGBD-like_sf"/>
</dbReference>
<evidence type="ECO:0000256" key="2">
    <source>
        <dbReference type="ARBA" id="ARBA00005992"/>
    </source>
</evidence>
<reference evidence="10" key="1">
    <citation type="journal article" date="2023" name="Int. J. Syst. Evol. Microbiol.">
        <title>Sinisalibacter aestuarii sp. nov., isolated from estuarine sediment of the Arakawa River.</title>
        <authorList>
            <person name="Arafat S.T."/>
            <person name="Hirano S."/>
            <person name="Sato A."/>
            <person name="Takeuchi K."/>
            <person name="Yasuda T."/>
            <person name="Terahara T."/>
            <person name="Hamada M."/>
            <person name="Kobayashi T."/>
        </authorList>
    </citation>
    <scope>NUCLEOTIDE SEQUENCE</scope>
    <source>
        <strain evidence="10">B-399</strain>
    </source>
</reference>
<evidence type="ECO:0000259" key="9">
    <source>
        <dbReference type="PROSITE" id="PS52029"/>
    </source>
</evidence>
<protein>
    <submittedName>
        <fullName evidence="10">Murein L,D-transpeptidase</fullName>
    </submittedName>
</protein>
<evidence type="ECO:0000256" key="3">
    <source>
        <dbReference type="ARBA" id="ARBA00022679"/>
    </source>
</evidence>
<keyword evidence="5 7" id="KW-0573">Peptidoglycan synthesis</keyword>
<dbReference type="CDD" id="cd16913">
    <property type="entry name" value="YkuD_like"/>
    <property type="match status" value="1"/>
</dbReference>
<proteinExistence type="inferred from homology"/>
<keyword evidence="11" id="KW-1185">Reference proteome</keyword>
<dbReference type="InterPro" id="IPR052905">
    <property type="entry name" value="LD-transpeptidase_YkuD-like"/>
</dbReference>
<dbReference type="Gene3D" id="1.10.101.10">
    <property type="entry name" value="PGBD-like superfamily/PGBD"/>
    <property type="match status" value="1"/>
</dbReference>
<evidence type="ECO:0000256" key="4">
    <source>
        <dbReference type="ARBA" id="ARBA00022960"/>
    </source>
</evidence>
<evidence type="ECO:0000313" key="11">
    <source>
        <dbReference type="Proteomes" id="UP001144205"/>
    </source>
</evidence>
<dbReference type="PANTHER" id="PTHR41533:SF2">
    <property type="entry name" value="BLR7131 PROTEIN"/>
    <property type="match status" value="1"/>
</dbReference>
<evidence type="ECO:0000256" key="8">
    <source>
        <dbReference type="SAM" id="SignalP"/>
    </source>
</evidence>
<comment type="caution">
    <text evidence="10">The sequence shown here is derived from an EMBL/GenBank/DDBJ whole genome shotgun (WGS) entry which is preliminary data.</text>
</comment>
<evidence type="ECO:0000256" key="1">
    <source>
        <dbReference type="ARBA" id="ARBA00004752"/>
    </source>
</evidence>
<dbReference type="Pfam" id="PF03734">
    <property type="entry name" value="YkuD"/>
    <property type="match status" value="1"/>
</dbReference>
<feature type="active site" description="Nucleophile" evidence="7">
    <location>
        <position position="452"/>
    </location>
</feature>
<feature type="signal peptide" evidence="8">
    <location>
        <begin position="1"/>
        <end position="29"/>
    </location>
</feature>
<dbReference type="InterPro" id="IPR038063">
    <property type="entry name" value="Transpep_catalytic_dom"/>
</dbReference>